<gene>
    <name evidence="1" type="ORF">ACFQ3L_02515</name>
</gene>
<keyword evidence="2" id="KW-1185">Reference proteome</keyword>
<comment type="caution">
    <text evidence="1">The sequence shown here is derived from an EMBL/GenBank/DDBJ whole genome shotgun (WGS) entry which is preliminary data.</text>
</comment>
<dbReference type="Pfam" id="PF17723">
    <property type="entry name" value="RHH_8"/>
    <property type="match status" value="1"/>
</dbReference>
<accession>A0ABW4B7Y1</accession>
<dbReference type="PANTHER" id="PTHR36215">
    <property type="entry name" value="BLL4998 PROTEIN"/>
    <property type="match status" value="1"/>
</dbReference>
<protein>
    <recommendedName>
        <fullName evidence="3">CopG family transcriptional regulator</fullName>
    </recommendedName>
</protein>
<dbReference type="InterPro" id="IPR041088">
    <property type="entry name" value="RHH_8"/>
</dbReference>
<dbReference type="EMBL" id="JBHTMO010000005">
    <property type="protein sequence ID" value="MFD1392461.1"/>
    <property type="molecule type" value="Genomic_DNA"/>
</dbReference>
<organism evidence="1 2">
    <name type="scientific">Lacticaseibacillus jixianensis</name>
    <dbReference type="NCBI Taxonomy" id="2486012"/>
    <lineage>
        <taxon>Bacteria</taxon>
        <taxon>Bacillati</taxon>
        <taxon>Bacillota</taxon>
        <taxon>Bacilli</taxon>
        <taxon>Lactobacillales</taxon>
        <taxon>Lactobacillaceae</taxon>
        <taxon>Lacticaseibacillus</taxon>
    </lineage>
</organism>
<evidence type="ECO:0000313" key="1">
    <source>
        <dbReference type="EMBL" id="MFD1392461.1"/>
    </source>
</evidence>
<evidence type="ECO:0008006" key="3">
    <source>
        <dbReference type="Google" id="ProtNLM"/>
    </source>
</evidence>
<evidence type="ECO:0000313" key="2">
    <source>
        <dbReference type="Proteomes" id="UP001597249"/>
    </source>
</evidence>
<dbReference type="PANTHER" id="PTHR36215:SF1">
    <property type="entry name" value="BLL4998 PROTEIN"/>
    <property type="match status" value="1"/>
</dbReference>
<dbReference type="Proteomes" id="UP001597249">
    <property type="component" value="Unassembled WGS sequence"/>
</dbReference>
<reference evidence="2" key="1">
    <citation type="journal article" date="2019" name="Int. J. Syst. Evol. Microbiol.">
        <title>The Global Catalogue of Microorganisms (GCM) 10K type strain sequencing project: providing services to taxonomists for standard genome sequencing and annotation.</title>
        <authorList>
            <consortium name="The Broad Institute Genomics Platform"/>
            <consortium name="The Broad Institute Genome Sequencing Center for Infectious Disease"/>
            <person name="Wu L."/>
            <person name="Ma J."/>
        </authorList>
    </citation>
    <scope>NUCLEOTIDE SEQUENCE [LARGE SCALE GENOMIC DNA]</scope>
    <source>
        <strain evidence="2">CCM 8911</strain>
    </source>
</reference>
<sequence>MVKPTKEEKLTFNLQSQDLAAIDLLTKNGFYRNRSDFVQKSIHDQLNKQAGYLNELVERDVKQRRGVIGLMRLDNKTIQKWADSQKSVSLVVYGLLLIPDDVEMAELTQVVKSIEVYGITRASKAIKAHYNLR</sequence>
<name>A0ABW4B7Y1_9LACO</name>
<dbReference type="RefSeq" id="WP_125586873.1">
    <property type="nucleotide sequence ID" value="NZ_JBHTMO010000005.1"/>
</dbReference>
<proteinExistence type="predicted"/>